<dbReference type="PANTHER" id="PTHR14948">
    <property type="entry name" value="NG5"/>
    <property type="match status" value="1"/>
</dbReference>
<dbReference type="AlphaFoldDB" id="A0A0N8JVR7"/>
<evidence type="ECO:0000256" key="6">
    <source>
        <dbReference type="SAM" id="MobiDB-lite"/>
    </source>
</evidence>
<evidence type="ECO:0000256" key="7">
    <source>
        <dbReference type="SAM" id="Phobius"/>
    </source>
</evidence>
<comment type="similarity">
    <text evidence="2">Belongs to the CD225/Dispanin family.</text>
</comment>
<feature type="transmembrane region" description="Helical" evidence="7">
    <location>
        <begin position="223"/>
        <end position="248"/>
    </location>
</feature>
<feature type="compositionally biased region" description="Polar residues" evidence="6">
    <location>
        <begin position="35"/>
        <end position="52"/>
    </location>
</feature>
<comment type="subcellular location">
    <subcellularLocation>
        <location evidence="1">Membrane</location>
    </subcellularLocation>
</comment>
<evidence type="ECO:0000313" key="8">
    <source>
        <dbReference type="EMBL" id="KPP58889.1"/>
    </source>
</evidence>
<accession>A0A0N8JVR7</accession>
<dbReference type="Proteomes" id="UP000034805">
    <property type="component" value="Unassembled WGS sequence"/>
</dbReference>
<feature type="compositionally biased region" description="Polar residues" evidence="6">
    <location>
        <begin position="1"/>
        <end position="12"/>
    </location>
</feature>
<gene>
    <name evidence="8" type="ORF">Z043_123244</name>
</gene>
<keyword evidence="3 7" id="KW-0812">Transmembrane</keyword>
<evidence type="ECO:0000256" key="1">
    <source>
        <dbReference type="ARBA" id="ARBA00004370"/>
    </source>
</evidence>
<dbReference type="GO" id="GO:0016020">
    <property type="term" value="C:membrane"/>
    <property type="evidence" value="ECO:0007669"/>
    <property type="project" value="UniProtKB-SubCell"/>
</dbReference>
<protein>
    <submittedName>
        <fullName evidence="8">Proline-rich transmembrane protein 2-like</fullName>
    </submittedName>
</protein>
<feature type="compositionally biased region" description="Basic residues" evidence="6">
    <location>
        <begin position="125"/>
        <end position="136"/>
    </location>
</feature>
<evidence type="ECO:0000256" key="4">
    <source>
        <dbReference type="ARBA" id="ARBA00022989"/>
    </source>
</evidence>
<dbReference type="Pfam" id="PF04505">
    <property type="entry name" value="CD225"/>
    <property type="match status" value="1"/>
</dbReference>
<evidence type="ECO:0000256" key="5">
    <source>
        <dbReference type="ARBA" id="ARBA00023136"/>
    </source>
</evidence>
<proteinExistence type="inferred from homology"/>
<keyword evidence="5 7" id="KW-0472">Membrane</keyword>
<dbReference type="STRING" id="113540.ENSSFOP00015048243"/>
<dbReference type="InterPro" id="IPR007593">
    <property type="entry name" value="CD225/Dispanin_fam"/>
</dbReference>
<feature type="transmembrane region" description="Helical" evidence="7">
    <location>
        <begin position="178"/>
        <end position="202"/>
    </location>
</feature>
<organism evidence="8 9">
    <name type="scientific">Scleropages formosus</name>
    <name type="common">Asian bonytongue</name>
    <name type="synonym">Osteoglossum formosum</name>
    <dbReference type="NCBI Taxonomy" id="113540"/>
    <lineage>
        <taxon>Eukaryota</taxon>
        <taxon>Metazoa</taxon>
        <taxon>Chordata</taxon>
        <taxon>Craniata</taxon>
        <taxon>Vertebrata</taxon>
        <taxon>Euteleostomi</taxon>
        <taxon>Actinopterygii</taxon>
        <taxon>Neopterygii</taxon>
        <taxon>Teleostei</taxon>
        <taxon>Osteoglossocephala</taxon>
        <taxon>Osteoglossomorpha</taxon>
        <taxon>Osteoglossiformes</taxon>
        <taxon>Osteoglossidae</taxon>
        <taxon>Scleropages</taxon>
    </lineage>
</organism>
<keyword evidence="4 7" id="KW-1133">Transmembrane helix</keyword>
<feature type="region of interest" description="Disordered" evidence="6">
    <location>
        <begin position="1"/>
        <end position="80"/>
    </location>
</feature>
<sequence>MALNSDSTQPSLDPSMVSAGQVEEPPQADRVADAEQSTEGAPVTSQPGTEEQQGPPAPASESAPSSEPWAPRAAQTPQQEALLKEEVLVVDERKMENGNGFCHVPADTTPPSSLSSPPRNQNAKHNSHHPNHHANGRARVGSRSGSLGHVTASPRPSLSRQPSIATNGTGDGGKPRDYLILAILACFCPVWPINIVGFAYSVMSRHSLQDGNVDGARRLGRVAKLLSVVSLVGGVLIIAAFIINWGIILKS</sequence>
<dbReference type="InterPro" id="IPR051423">
    <property type="entry name" value="CD225/Dispanin"/>
</dbReference>
<dbReference type="PANTHER" id="PTHR14948:SF20">
    <property type="entry name" value="PROLINE-RICH TRANSMEMBRANE PROTEIN 2"/>
    <property type="match status" value="1"/>
</dbReference>
<reference evidence="8" key="1">
    <citation type="submission" date="2015-08" db="EMBL/GenBank/DDBJ databases">
        <title>The genome of the Asian arowana (Scleropages formosus).</title>
        <authorList>
            <person name="Tan M.H."/>
            <person name="Gan H.M."/>
            <person name="Croft L.J."/>
            <person name="Austin C.M."/>
        </authorList>
    </citation>
    <scope>NUCLEOTIDE SEQUENCE [LARGE SCALE GENOMIC DNA]</scope>
    <source>
        <strain evidence="8">Aro1</strain>
    </source>
</reference>
<evidence type="ECO:0000256" key="3">
    <source>
        <dbReference type="ARBA" id="ARBA00022692"/>
    </source>
</evidence>
<feature type="region of interest" description="Disordered" evidence="6">
    <location>
        <begin position="98"/>
        <end position="170"/>
    </location>
</feature>
<feature type="compositionally biased region" description="Polar residues" evidence="6">
    <location>
        <begin position="154"/>
        <end position="168"/>
    </location>
</feature>
<comment type="caution">
    <text evidence="8">The sequence shown here is derived from an EMBL/GenBank/DDBJ whole genome shotgun (WGS) entry which is preliminary data.</text>
</comment>
<name>A0A0N8JVR7_SCLFO</name>
<feature type="compositionally biased region" description="Low complexity" evidence="6">
    <location>
        <begin position="59"/>
        <end position="74"/>
    </location>
</feature>
<evidence type="ECO:0000313" key="9">
    <source>
        <dbReference type="Proteomes" id="UP000034805"/>
    </source>
</evidence>
<evidence type="ECO:0000256" key="2">
    <source>
        <dbReference type="ARBA" id="ARBA00006843"/>
    </source>
</evidence>
<dbReference type="EMBL" id="JARO02013037">
    <property type="protein sequence ID" value="KPP58889.1"/>
    <property type="molecule type" value="Genomic_DNA"/>
</dbReference>